<protein>
    <submittedName>
        <fullName evidence="2">Uncharacterized protein</fullName>
    </submittedName>
</protein>
<evidence type="ECO:0000313" key="3">
    <source>
        <dbReference type="Proteomes" id="UP000799440"/>
    </source>
</evidence>
<sequence length="273" mass="31324">MRNLLKKINPLDFVENSHKWNPGDPHYQRHRSMKHKSCEIRYRAMLKTEIIAQATAVYGLKLSCRFEGPFNVIFAKLPQDSLWPQAPRKIIASLIVYEDTLCRHFKVLTRGKPSGGKLTKALENLWEVLLDKGDQVVPVVRRPEAEENSQASRSPFPEHSDEDLQAPPPIREPTFANMSSFESKYRMAQYRALLKEEILTEGRLFVTTEDSKEPTLVTADLVVYENASRQRFENVTFVRIPAVIGDNQFSTIAESTTKALETLLEKLWAMDHP</sequence>
<accession>A0A6A6UZG6</accession>
<evidence type="ECO:0000256" key="1">
    <source>
        <dbReference type="SAM" id="MobiDB-lite"/>
    </source>
</evidence>
<dbReference type="AlphaFoldDB" id="A0A6A6UZG6"/>
<organism evidence="2 3">
    <name type="scientific">Sporormia fimetaria CBS 119925</name>
    <dbReference type="NCBI Taxonomy" id="1340428"/>
    <lineage>
        <taxon>Eukaryota</taxon>
        <taxon>Fungi</taxon>
        <taxon>Dikarya</taxon>
        <taxon>Ascomycota</taxon>
        <taxon>Pezizomycotina</taxon>
        <taxon>Dothideomycetes</taxon>
        <taxon>Pleosporomycetidae</taxon>
        <taxon>Pleosporales</taxon>
        <taxon>Sporormiaceae</taxon>
        <taxon>Sporormia</taxon>
    </lineage>
</organism>
<feature type="region of interest" description="Disordered" evidence="1">
    <location>
        <begin position="142"/>
        <end position="175"/>
    </location>
</feature>
<dbReference type="Proteomes" id="UP000799440">
    <property type="component" value="Unassembled WGS sequence"/>
</dbReference>
<name>A0A6A6UZG6_9PLEO</name>
<evidence type="ECO:0000313" key="2">
    <source>
        <dbReference type="EMBL" id="KAF2743129.1"/>
    </source>
</evidence>
<gene>
    <name evidence="2" type="ORF">M011DRAFT_481084</name>
</gene>
<dbReference type="EMBL" id="MU006600">
    <property type="protein sequence ID" value="KAF2743129.1"/>
    <property type="molecule type" value="Genomic_DNA"/>
</dbReference>
<keyword evidence="3" id="KW-1185">Reference proteome</keyword>
<proteinExistence type="predicted"/>
<reference evidence="2" key="1">
    <citation type="journal article" date="2020" name="Stud. Mycol.">
        <title>101 Dothideomycetes genomes: a test case for predicting lifestyles and emergence of pathogens.</title>
        <authorList>
            <person name="Haridas S."/>
            <person name="Albert R."/>
            <person name="Binder M."/>
            <person name="Bloem J."/>
            <person name="Labutti K."/>
            <person name="Salamov A."/>
            <person name="Andreopoulos B."/>
            <person name="Baker S."/>
            <person name="Barry K."/>
            <person name="Bills G."/>
            <person name="Bluhm B."/>
            <person name="Cannon C."/>
            <person name="Castanera R."/>
            <person name="Culley D."/>
            <person name="Daum C."/>
            <person name="Ezra D."/>
            <person name="Gonzalez J."/>
            <person name="Henrissat B."/>
            <person name="Kuo A."/>
            <person name="Liang C."/>
            <person name="Lipzen A."/>
            <person name="Lutzoni F."/>
            <person name="Magnuson J."/>
            <person name="Mondo S."/>
            <person name="Nolan M."/>
            <person name="Ohm R."/>
            <person name="Pangilinan J."/>
            <person name="Park H.-J."/>
            <person name="Ramirez L."/>
            <person name="Alfaro M."/>
            <person name="Sun H."/>
            <person name="Tritt A."/>
            <person name="Yoshinaga Y."/>
            <person name="Zwiers L.-H."/>
            <person name="Turgeon B."/>
            <person name="Goodwin S."/>
            <person name="Spatafora J."/>
            <person name="Crous P."/>
            <person name="Grigoriev I."/>
        </authorList>
    </citation>
    <scope>NUCLEOTIDE SEQUENCE</scope>
    <source>
        <strain evidence="2">CBS 119925</strain>
    </source>
</reference>